<dbReference type="PRINTS" id="PR00037">
    <property type="entry name" value="HTHLACR"/>
</dbReference>
<dbReference type="SUPFAM" id="SSF46785">
    <property type="entry name" value="Winged helix' DNA-binding domain"/>
    <property type="match status" value="1"/>
</dbReference>
<sequence length="249" mass="27889">MNENYRHKQLLNLLDERKMLSTTDIIELLQISPATARRDINKLSEQGRLRKVRNGAESLKRDNILKFNQITINNADEKRRIAEAAANLCQDGDSLILTCGSTMLMLSNSLCGKDLQIITNFLPLANHLIEHDHGNVVIMGGQYNKNQAITLSLNQNDQVPYSANIMFTSGKGFTVDGLYKSDMLIANSEQKMIPNVDKLVVLLDSKKLGKRAGMLFSELKQIDILITGKEADPEIIEQLKQKGLEIILV</sequence>
<dbReference type="Gene3D" id="1.10.10.10">
    <property type="entry name" value="Winged helix-like DNA-binding domain superfamily/Winged helix DNA-binding domain"/>
    <property type="match status" value="1"/>
</dbReference>
<dbReference type="SMART" id="SM00420">
    <property type="entry name" value="HTH_DEOR"/>
    <property type="match status" value="1"/>
</dbReference>
<reference evidence="5 6" key="1">
    <citation type="submission" date="2017-02" db="EMBL/GenBank/DDBJ databases">
        <title>Draft genome sequence of Haemophilus paracuniculus CCUG 43573 type strain.</title>
        <authorList>
            <person name="Engstrom-Jakobsson H."/>
            <person name="Salva-Serra F."/>
            <person name="Thorell K."/>
            <person name="Gonzales-Siles L."/>
            <person name="Karlsson R."/>
            <person name="Boulund F."/>
            <person name="Engstrand L."/>
            <person name="Kristiansson E."/>
            <person name="Moore E."/>
        </authorList>
    </citation>
    <scope>NUCLEOTIDE SEQUENCE [LARGE SCALE GENOMIC DNA]</scope>
    <source>
        <strain evidence="5 6">CCUG 43573</strain>
    </source>
</reference>
<evidence type="ECO:0000256" key="1">
    <source>
        <dbReference type="ARBA" id="ARBA00023015"/>
    </source>
</evidence>
<dbReference type="InterPro" id="IPR037171">
    <property type="entry name" value="NagB/RpiA_transferase-like"/>
</dbReference>
<dbReference type="PANTHER" id="PTHR30363">
    <property type="entry name" value="HTH-TYPE TRANSCRIPTIONAL REGULATOR SRLR-RELATED"/>
    <property type="match status" value="1"/>
</dbReference>
<evidence type="ECO:0000313" key="5">
    <source>
        <dbReference type="EMBL" id="OOR98969.1"/>
    </source>
</evidence>
<evidence type="ECO:0000313" key="6">
    <source>
        <dbReference type="Proteomes" id="UP000190867"/>
    </source>
</evidence>
<comment type="caution">
    <text evidence="5">The sequence shown here is derived from an EMBL/GenBank/DDBJ whole genome shotgun (WGS) entry which is preliminary data.</text>
</comment>
<keyword evidence="1" id="KW-0805">Transcription regulation</keyword>
<dbReference type="InterPro" id="IPR018356">
    <property type="entry name" value="Tscrpt_reg_HTH_DeoR_CS"/>
</dbReference>
<dbReference type="Pfam" id="PF08220">
    <property type="entry name" value="HTH_DeoR"/>
    <property type="match status" value="1"/>
</dbReference>
<keyword evidence="6" id="KW-1185">Reference proteome</keyword>
<dbReference type="OrthoDB" id="5685843at2"/>
<dbReference type="SMART" id="SM01134">
    <property type="entry name" value="DeoRC"/>
    <property type="match status" value="1"/>
</dbReference>
<dbReference type="NCBIfam" id="NF010034">
    <property type="entry name" value="PRK13509.1"/>
    <property type="match status" value="1"/>
</dbReference>
<dbReference type="SUPFAM" id="SSF100950">
    <property type="entry name" value="NagB/RpiA/CoA transferase-like"/>
    <property type="match status" value="1"/>
</dbReference>
<dbReference type="GO" id="GO:0003700">
    <property type="term" value="F:DNA-binding transcription factor activity"/>
    <property type="evidence" value="ECO:0007669"/>
    <property type="project" value="InterPro"/>
</dbReference>
<evidence type="ECO:0000259" key="4">
    <source>
        <dbReference type="PROSITE" id="PS51000"/>
    </source>
</evidence>
<feature type="domain" description="HTH deoR-type" evidence="4">
    <location>
        <begin position="3"/>
        <end position="58"/>
    </location>
</feature>
<dbReference type="Proteomes" id="UP000190867">
    <property type="component" value="Unassembled WGS sequence"/>
</dbReference>
<protein>
    <submittedName>
        <fullName evidence="5">Transcriptional regulator</fullName>
    </submittedName>
</protein>
<dbReference type="RefSeq" id="WP_078237116.1">
    <property type="nucleotide sequence ID" value="NZ_MUYA01000008.1"/>
</dbReference>
<dbReference type="InterPro" id="IPR014036">
    <property type="entry name" value="DeoR-like_C"/>
</dbReference>
<dbReference type="PANTHER" id="PTHR30363:SF55">
    <property type="entry name" value="HTH-TYPE TRANSCRIPTIONAL REGULATOR ULAR"/>
    <property type="match status" value="1"/>
</dbReference>
<proteinExistence type="predicted"/>
<gene>
    <name evidence="5" type="ORF">B0187_06835</name>
</gene>
<evidence type="ECO:0000256" key="2">
    <source>
        <dbReference type="ARBA" id="ARBA00023125"/>
    </source>
</evidence>
<dbReference type="PROSITE" id="PS00894">
    <property type="entry name" value="HTH_DEOR_1"/>
    <property type="match status" value="1"/>
</dbReference>
<dbReference type="InterPro" id="IPR050313">
    <property type="entry name" value="Carb_Metab_HTH_regulators"/>
</dbReference>
<evidence type="ECO:0000256" key="3">
    <source>
        <dbReference type="ARBA" id="ARBA00023163"/>
    </source>
</evidence>
<dbReference type="GO" id="GO:0003677">
    <property type="term" value="F:DNA binding"/>
    <property type="evidence" value="ECO:0007669"/>
    <property type="project" value="UniProtKB-KW"/>
</dbReference>
<keyword evidence="3" id="KW-0804">Transcription</keyword>
<keyword evidence="2" id="KW-0238">DNA-binding</keyword>
<dbReference type="EMBL" id="MUYA01000008">
    <property type="protein sequence ID" value="OOR98969.1"/>
    <property type="molecule type" value="Genomic_DNA"/>
</dbReference>
<dbReference type="InterPro" id="IPR001034">
    <property type="entry name" value="DeoR_HTH"/>
</dbReference>
<name>A0A1T0AS57_9PAST</name>
<dbReference type="STRING" id="734.B0187_06835"/>
<dbReference type="AlphaFoldDB" id="A0A1T0AS57"/>
<accession>A0A1T0AS57</accession>
<dbReference type="InterPro" id="IPR036390">
    <property type="entry name" value="WH_DNA-bd_sf"/>
</dbReference>
<organism evidence="5 6">
    <name type="scientific">Haemophilus paracuniculus</name>
    <dbReference type="NCBI Taxonomy" id="734"/>
    <lineage>
        <taxon>Bacteria</taxon>
        <taxon>Pseudomonadati</taxon>
        <taxon>Pseudomonadota</taxon>
        <taxon>Gammaproteobacteria</taxon>
        <taxon>Pasteurellales</taxon>
        <taxon>Pasteurellaceae</taxon>
        <taxon>Haemophilus</taxon>
    </lineage>
</organism>
<dbReference type="InterPro" id="IPR036388">
    <property type="entry name" value="WH-like_DNA-bd_sf"/>
</dbReference>
<dbReference type="PROSITE" id="PS51000">
    <property type="entry name" value="HTH_DEOR_2"/>
    <property type="match status" value="1"/>
</dbReference>
<dbReference type="Pfam" id="PF00455">
    <property type="entry name" value="DeoRC"/>
    <property type="match status" value="1"/>
</dbReference>